<evidence type="ECO:0000313" key="2">
    <source>
        <dbReference type="EMBL" id="GMH59859.1"/>
    </source>
</evidence>
<dbReference type="EMBL" id="BRXZ01002325">
    <property type="protein sequence ID" value="GMH59859.1"/>
    <property type="molecule type" value="Genomic_DNA"/>
</dbReference>
<dbReference type="OrthoDB" id="7474541at2759"/>
<feature type="compositionally biased region" description="Basic residues" evidence="1">
    <location>
        <begin position="32"/>
        <end position="41"/>
    </location>
</feature>
<dbReference type="AlphaFoldDB" id="A0A9W7A0K8"/>
<keyword evidence="3" id="KW-1185">Reference proteome</keyword>
<reference evidence="2" key="1">
    <citation type="submission" date="2022-07" db="EMBL/GenBank/DDBJ databases">
        <title>Genome analysis of Parmales, a sister group of diatoms, reveals the evolutionary specialization of diatoms from phago-mixotrophs to photoautotrophs.</title>
        <authorList>
            <person name="Ban H."/>
            <person name="Sato S."/>
            <person name="Yoshikawa S."/>
            <person name="Kazumasa Y."/>
            <person name="Nakamura Y."/>
            <person name="Ichinomiya M."/>
            <person name="Saitoh K."/>
            <person name="Sato N."/>
            <person name="Blanc-Mathieu R."/>
            <person name="Endo H."/>
            <person name="Kuwata A."/>
            <person name="Ogata H."/>
        </authorList>
    </citation>
    <scope>NUCLEOTIDE SEQUENCE</scope>
</reference>
<protein>
    <submittedName>
        <fullName evidence="2">Uncharacterized protein</fullName>
    </submittedName>
</protein>
<feature type="compositionally biased region" description="Basic residues" evidence="1">
    <location>
        <begin position="153"/>
        <end position="167"/>
    </location>
</feature>
<feature type="region of interest" description="Disordered" evidence="1">
    <location>
        <begin position="133"/>
        <end position="182"/>
    </location>
</feature>
<accession>A0A9W7A0K8</accession>
<gene>
    <name evidence="2" type="ORF">TrRE_jg13410</name>
</gene>
<name>A0A9W7A0K8_9STRA</name>
<organism evidence="2 3">
    <name type="scientific">Triparma retinervis</name>
    <dbReference type="NCBI Taxonomy" id="2557542"/>
    <lineage>
        <taxon>Eukaryota</taxon>
        <taxon>Sar</taxon>
        <taxon>Stramenopiles</taxon>
        <taxon>Ochrophyta</taxon>
        <taxon>Bolidophyceae</taxon>
        <taxon>Parmales</taxon>
        <taxon>Triparmaceae</taxon>
        <taxon>Triparma</taxon>
    </lineage>
</organism>
<feature type="region of interest" description="Disordered" evidence="1">
    <location>
        <begin position="1"/>
        <end position="99"/>
    </location>
</feature>
<feature type="compositionally biased region" description="Polar residues" evidence="1">
    <location>
        <begin position="1"/>
        <end position="12"/>
    </location>
</feature>
<proteinExistence type="predicted"/>
<sequence length="182" mass="19939">MSTTTYIDQTTLRAKMKAKRGLLKEPSEPTSQKKKKLKKDHPVKSSSNAPPPVHAAPVDDDEMAAFFAPESLAPESLAPESLAPESLAPESLSLPTGPDMEQIAGEARVSRMMLLAAGKAPLAEDDTRALLSETKNDAGAGDGDDEIDFVAAMKKKRKEEKRRRKEERRKDKEKANGNWRVS</sequence>
<dbReference type="Proteomes" id="UP001165082">
    <property type="component" value="Unassembled WGS sequence"/>
</dbReference>
<comment type="caution">
    <text evidence="2">The sequence shown here is derived from an EMBL/GenBank/DDBJ whole genome shotgun (WGS) entry which is preliminary data.</text>
</comment>
<evidence type="ECO:0000313" key="3">
    <source>
        <dbReference type="Proteomes" id="UP001165082"/>
    </source>
</evidence>
<evidence type="ECO:0000256" key="1">
    <source>
        <dbReference type="SAM" id="MobiDB-lite"/>
    </source>
</evidence>